<reference evidence="1 2" key="1">
    <citation type="submission" date="2023-06" db="EMBL/GenBank/DDBJ databases">
        <title>Genomic Analysis of Acinetobacter Strains Recovered from South Australian Aquatic Samples provides Insights into the Circulation of Antibiotic Resistance determinants in the Environment.</title>
        <authorList>
            <person name="Tobin L."/>
            <person name="Jarocki V.M."/>
            <person name="Kenyon J."/>
            <person name="Drigo B."/>
            <person name="Donner E."/>
            <person name="Djordjevic S.P."/>
            <person name="Hamidian M."/>
        </authorList>
    </citation>
    <scope>NUCLEOTIDE SEQUENCE [LARGE SCALE GENOMIC DNA]</scope>
    <source>
        <strain evidence="1 2">SAAc652</strain>
    </source>
</reference>
<name>A0ABU3WDH9_9GAMM</name>
<evidence type="ECO:0000313" key="2">
    <source>
        <dbReference type="Proteomes" id="UP001278188"/>
    </source>
</evidence>
<protein>
    <submittedName>
        <fullName evidence="1">Uncharacterized protein</fullName>
    </submittedName>
</protein>
<keyword evidence="2" id="KW-1185">Reference proteome</keyword>
<dbReference type="Proteomes" id="UP001278188">
    <property type="component" value="Unassembled WGS sequence"/>
</dbReference>
<sequence>MNFIEAMDLFKSGDLGDCGEVEDILQSETFVVLILQPDNLYGCEAFFISLVGDAPIPKKYSEQGYEIILDVVDIKMLAEMAEEYIMSDETFCELIIYYYERDAFPSWLYDLPEKQDV</sequence>
<comment type="caution">
    <text evidence="1">The sequence shown here is derived from an EMBL/GenBank/DDBJ whole genome shotgun (WGS) entry which is preliminary data.</text>
</comment>
<dbReference type="EMBL" id="JASVDY010000001">
    <property type="protein sequence ID" value="MDV2468471.1"/>
    <property type="molecule type" value="Genomic_DNA"/>
</dbReference>
<evidence type="ECO:0000313" key="1">
    <source>
        <dbReference type="EMBL" id="MDV2468471.1"/>
    </source>
</evidence>
<organism evidence="1 2">
    <name type="scientific">Acinetobacter chinensis</name>
    <dbReference type="NCBI Taxonomy" id="2004650"/>
    <lineage>
        <taxon>Bacteria</taxon>
        <taxon>Pseudomonadati</taxon>
        <taxon>Pseudomonadota</taxon>
        <taxon>Gammaproteobacteria</taxon>
        <taxon>Moraxellales</taxon>
        <taxon>Moraxellaceae</taxon>
        <taxon>Acinetobacter</taxon>
    </lineage>
</organism>
<dbReference type="RefSeq" id="WP_317082534.1">
    <property type="nucleotide sequence ID" value="NZ_JASVDY010000001.1"/>
</dbReference>
<accession>A0ABU3WDH9</accession>
<gene>
    <name evidence="1" type="ORF">QR674_05690</name>
</gene>
<proteinExistence type="predicted"/>